<sequence length="404" mass="46483">MDILHLKEKVIGLVAYMKEVGYTSQYIWYINHLTKWIVSNSMCYEWQNYADIEHTLAKLWHNKHTFANKSRLLRIIQRYDEEASLPDGHKHYHKPSNYNQLCEEFMKVVDIACKFIGKDTKMVPTIKVAMSSFFLTLQKYGINSLDAIDEKAVQMVFSPNDIPIRSHSFKYSVEYGLKKCVSYYNDGIIEHIMSYLPTIPNSRKNIQYLTEAEIEAIKHVLEHDKTISLQDKAIATIALYTGLRSCDISALTMKDFDWEGDLIIITQSKTGTALTLPLRAVVGNAIYDYLVEERPKCYEPYVFLTVNSPYRKLHTSNLNAICVKIMHKAGIRLKASERKGLHLFRHHVATSLLRAGVQQPVISSTLGHASPKSLNPYLNAEFKSLKECALSIENYPVRKEVFYQ</sequence>
<gene>
    <name evidence="5" type="ORF">DW105_03130</name>
</gene>
<evidence type="ECO:0000313" key="6">
    <source>
        <dbReference type="Proteomes" id="UP000283958"/>
    </source>
</evidence>
<keyword evidence="2" id="KW-0238">DNA-binding</keyword>
<dbReference type="GO" id="GO:0003677">
    <property type="term" value="F:DNA binding"/>
    <property type="evidence" value="ECO:0007669"/>
    <property type="project" value="UniProtKB-KW"/>
</dbReference>
<organism evidence="5 6">
    <name type="scientific">Phocaeicola vulgatus</name>
    <name type="common">Bacteroides vulgatus</name>
    <dbReference type="NCBI Taxonomy" id="821"/>
    <lineage>
        <taxon>Bacteria</taxon>
        <taxon>Pseudomonadati</taxon>
        <taxon>Bacteroidota</taxon>
        <taxon>Bacteroidia</taxon>
        <taxon>Bacteroidales</taxon>
        <taxon>Bacteroidaceae</taxon>
        <taxon>Phocaeicola</taxon>
    </lineage>
</organism>
<dbReference type="SUPFAM" id="SSF56349">
    <property type="entry name" value="DNA breaking-rejoining enzymes"/>
    <property type="match status" value="1"/>
</dbReference>
<dbReference type="PROSITE" id="PS51898">
    <property type="entry name" value="TYR_RECOMBINASE"/>
    <property type="match status" value="1"/>
</dbReference>
<dbReference type="InterPro" id="IPR002104">
    <property type="entry name" value="Integrase_catalytic"/>
</dbReference>
<comment type="caution">
    <text evidence="5">The sequence shown here is derived from an EMBL/GenBank/DDBJ whole genome shotgun (WGS) entry which is preliminary data.</text>
</comment>
<dbReference type="InterPro" id="IPR011010">
    <property type="entry name" value="DNA_brk_join_enz"/>
</dbReference>
<dbReference type="AlphaFoldDB" id="A0A415DNF4"/>
<dbReference type="GO" id="GO:0015074">
    <property type="term" value="P:DNA integration"/>
    <property type="evidence" value="ECO:0007669"/>
    <property type="project" value="InterPro"/>
</dbReference>
<dbReference type="Proteomes" id="UP000283958">
    <property type="component" value="Unassembled WGS sequence"/>
</dbReference>
<evidence type="ECO:0000256" key="3">
    <source>
        <dbReference type="ARBA" id="ARBA00023172"/>
    </source>
</evidence>
<protein>
    <submittedName>
        <fullName evidence="5">Integrase</fullName>
    </submittedName>
</protein>
<dbReference type="Pfam" id="PF00589">
    <property type="entry name" value="Phage_integrase"/>
    <property type="match status" value="1"/>
</dbReference>
<dbReference type="Gene3D" id="1.10.443.10">
    <property type="entry name" value="Intergrase catalytic core"/>
    <property type="match status" value="1"/>
</dbReference>
<evidence type="ECO:0000256" key="2">
    <source>
        <dbReference type="ARBA" id="ARBA00023125"/>
    </source>
</evidence>
<comment type="similarity">
    <text evidence="1">Belongs to the 'phage' integrase family.</text>
</comment>
<reference evidence="5 6" key="1">
    <citation type="submission" date="2018-08" db="EMBL/GenBank/DDBJ databases">
        <title>A genome reference for cultivated species of the human gut microbiota.</title>
        <authorList>
            <person name="Zou Y."/>
            <person name="Xue W."/>
            <person name="Luo G."/>
        </authorList>
    </citation>
    <scope>NUCLEOTIDE SEQUENCE [LARGE SCALE GENOMIC DNA]</scope>
    <source>
        <strain evidence="5 6">AM09-18</strain>
    </source>
</reference>
<evidence type="ECO:0000259" key="4">
    <source>
        <dbReference type="PROSITE" id="PS51898"/>
    </source>
</evidence>
<dbReference type="PANTHER" id="PTHR30349:SF41">
    <property type="entry name" value="INTEGRASE_RECOMBINASE PROTEIN MJ0367-RELATED"/>
    <property type="match status" value="1"/>
</dbReference>
<proteinExistence type="inferred from homology"/>
<dbReference type="RefSeq" id="WP_118327518.1">
    <property type="nucleotide sequence ID" value="NZ_QRMN01000005.1"/>
</dbReference>
<dbReference type="InterPro" id="IPR013762">
    <property type="entry name" value="Integrase-like_cat_sf"/>
</dbReference>
<name>A0A415DNF4_PHOVU</name>
<dbReference type="PANTHER" id="PTHR30349">
    <property type="entry name" value="PHAGE INTEGRASE-RELATED"/>
    <property type="match status" value="1"/>
</dbReference>
<dbReference type="EMBL" id="QRMN01000005">
    <property type="protein sequence ID" value="RHJ79790.1"/>
    <property type="molecule type" value="Genomic_DNA"/>
</dbReference>
<evidence type="ECO:0000313" key="5">
    <source>
        <dbReference type="EMBL" id="RHJ79790.1"/>
    </source>
</evidence>
<evidence type="ECO:0000256" key="1">
    <source>
        <dbReference type="ARBA" id="ARBA00008857"/>
    </source>
</evidence>
<feature type="domain" description="Tyr recombinase" evidence="4">
    <location>
        <begin position="204"/>
        <end position="390"/>
    </location>
</feature>
<dbReference type="InterPro" id="IPR050090">
    <property type="entry name" value="Tyrosine_recombinase_XerCD"/>
</dbReference>
<accession>A0A415DNF4</accession>
<dbReference type="GO" id="GO:0006310">
    <property type="term" value="P:DNA recombination"/>
    <property type="evidence" value="ECO:0007669"/>
    <property type="project" value="UniProtKB-KW"/>
</dbReference>
<keyword evidence="3" id="KW-0233">DNA recombination</keyword>